<protein>
    <submittedName>
        <fullName evidence="1">Uncharacterized protein</fullName>
    </submittedName>
</protein>
<reference evidence="1" key="1">
    <citation type="submission" date="2019-10" db="EMBL/GenBank/DDBJ databases">
        <authorList>
            <consortium name="DOE Joint Genome Institute"/>
            <person name="Kuo A."/>
            <person name="Miyauchi S."/>
            <person name="Kiss E."/>
            <person name="Drula E."/>
            <person name="Kohler A."/>
            <person name="Sanchez-Garcia M."/>
            <person name="Andreopoulos B."/>
            <person name="Barry K.W."/>
            <person name="Bonito G."/>
            <person name="Buee M."/>
            <person name="Carver A."/>
            <person name="Chen C."/>
            <person name="Cichocki N."/>
            <person name="Clum A."/>
            <person name="Culley D."/>
            <person name="Crous P.W."/>
            <person name="Fauchery L."/>
            <person name="Girlanda M."/>
            <person name="Hayes R."/>
            <person name="Keri Z."/>
            <person name="Labutti K."/>
            <person name="Lipzen A."/>
            <person name="Lombard V."/>
            <person name="Magnuson J."/>
            <person name="Maillard F."/>
            <person name="Morin E."/>
            <person name="Murat C."/>
            <person name="Nolan M."/>
            <person name="Ohm R."/>
            <person name="Pangilinan J."/>
            <person name="Pereira M."/>
            <person name="Perotto S."/>
            <person name="Peter M."/>
            <person name="Riley R."/>
            <person name="Sitrit Y."/>
            <person name="Stielow B."/>
            <person name="Szollosi G."/>
            <person name="Zifcakova L."/>
            <person name="Stursova M."/>
            <person name="Spatafora J.W."/>
            <person name="Tedersoo L."/>
            <person name="Vaario L.-M."/>
            <person name="Yamada A."/>
            <person name="Yan M."/>
            <person name="Wang P."/>
            <person name="Xu J."/>
            <person name="Bruns T."/>
            <person name="Baldrian P."/>
            <person name="Vilgalys R."/>
            <person name="Henrissat B."/>
            <person name="Grigoriev I.V."/>
            <person name="Hibbett D."/>
            <person name="Nagy L.G."/>
            <person name="Martin F.M."/>
        </authorList>
    </citation>
    <scope>NUCLEOTIDE SEQUENCE</scope>
    <source>
        <strain evidence="1">P2</strain>
    </source>
</reference>
<sequence length="79" mass="8946">ALVSLYSPPNEYLLRHMHDTLVVCRHQGEAGLVVIDTKSILSVVAMVPFPHTINSLDNYYFMVEKISLDVVEVDTQEDE</sequence>
<evidence type="ECO:0000313" key="1">
    <source>
        <dbReference type="EMBL" id="KAF9644001.1"/>
    </source>
</evidence>
<organism evidence="1 2">
    <name type="scientific">Thelephora ganbajun</name>
    <name type="common">Ganba fungus</name>
    <dbReference type="NCBI Taxonomy" id="370292"/>
    <lineage>
        <taxon>Eukaryota</taxon>
        <taxon>Fungi</taxon>
        <taxon>Dikarya</taxon>
        <taxon>Basidiomycota</taxon>
        <taxon>Agaricomycotina</taxon>
        <taxon>Agaricomycetes</taxon>
        <taxon>Thelephorales</taxon>
        <taxon>Thelephoraceae</taxon>
        <taxon>Thelephora</taxon>
    </lineage>
</organism>
<accession>A0ACB6Z2V2</accession>
<evidence type="ECO:0000313" key="2">
    <source>
        <dbReference type="Proteomes" id="UP000886501"/>
    </source>
</evidence>
<dbReference type="Proteomes" id="UP000886501">
    <property type="component" value="Unassembled WGS sequence"/>
</dbReference>
<comment type="caution">
    <text evidence="1">The sequence shown here is derived from an EMBL/GenBank/DDBJ whole genome shotgun (WGS) entry which is preliminary data.</text>
</comment>
<gene>
    <name evidence="1" type="ORF">BDM02DRAFT_3103598</name>
</gene>
<proteinExistence type="predicted"/>
<keyword evidence="2" id="KW-1185">Reference proteome</keyword>
<name>A0ACB6Z2V2_THEGA</name>
<feature type="non-terminal residue" evidence="1">
    <location>
        <position position="1"/>
    </location>
</feature>
<reference evidence="1" key="2">
    <citation type="journal article" date="2020" name="Nat. Commun.">
        <title>Large-scale genome sequencing of mycorrhizal fungi provides insights into the early evolution of symbiotic traits.</title>
        <authorList>
            <person name="Miyauchi S."/>
            <person name="Kiss E."/>
            <person name="Kuo A."/>
            <person name="Drula E."/>
            <person name="Kohler A."/>
            <person name="Sanchez-Garcia M."/>
            <person name="Morin E."/>
            <person name="Andreopoulos B."/>
            <person name="Barry K.W."/>
            <person name="Bonito G."/>
            <person name="Buee M."/>
            <person name="Carver A."/>
            <person name="Chen C."/>
            <person name="Cichocki N."/>
            <person name="Clum A."/>
            <person name="Culley D."/>
            <person name="Crous P.W."/>
            <person name="Fauchery L."/>
            <person name="Girlanda M."/>
            <person name="Hayes R.D."/>
            <person name="Keri Z."/>
            <person name="LaButti K."/>
            <person name="Lipzen A."/>
            <person name="Lombard V."/>
            <person name="Magnuson J."/>
            <person name="Maillard F."/>
            <person name="Murat C."/>
            <person name="Nolan M."/>
            <person name="Ohm R.A."/>
            <person name="Pangilinan J."/>
            <person name="Pereira M.F."/>
            <person name="Perotto S."/>
            <person name="Peter M."/>
            <person name="Pfister S."/>
            <person name="Riley R."/>
            <person name="Sitrit Y."/>
            <person name="Stielow J.B."/>
            <person name="Szollosi G."/>
            <person name="Zifcakova L."/>
            <person name="Stursova M."/>
            <person name="Spatafora J.W."/>
            <person name="Tedersoo L."/>
            <person name="Vaario L.M."/>
            <person name="Yamada A."/>
            <person name="Yan M."/>
            <person name="Wang P."/>
            <person name="Xu J."/>
            <person name="Bruns T."/>
            <person name="Baldrian P."/>
            <person name="Vilgalys R."/>
            <person name="Dunand C."/>
            <person name="Henrissat B."/>
            <person name="Grigoriev I.V."/>
            <person name="Hibbett D."/>
            <person name="Nagy L.G."/>
            <person name="Martin F.M."/>
        </authorList>
    </citation>
    <scope>NUCLEOTIDE SEQUENCE</scope>
    <source>
        <strain evidence="1">P2</strain>
    </source>
</reference>
<dbReference type="EMBL" id="MU118168">
    <property type="protein sequence ID" value="KAF9644001.1"/>
    <property type="molecule type" value="Genomic_DNA"/>
</dbReference>